<feature type="domain" description="Organic solvent tolerance-like N-terminal" evidence="5">
    <location>
        <begin position="52"/>
        <end position="190"/>
    </location>
</feature>
<keyword evidence="3 4" id="KW-0998">Cell outer membrane</keyword>
<sequence precursor="true">MKRYTLSFFSTLILGAYAPINAYADLQAQCLAGVPHFTGKVVQGNPNQLPVYIEADKALLNHTNQATYKGNVQIRQGNRYLSAKEAEVQQLGNKENAYRNVSVSGGFDYQDNLIYLLGDKAKLNLSNRSATIENGLYQLVDRQGRGNAKEIDLEPDYRILKDSTFTTCLPSNNSWKIKATEMKQYIKKQYAEMWNARFYVGDVPVFYLPYFQFPLGDERRSGLLIPSYGTGGRDGYWVSIPVYWNIAPNMDATFTQKAMSRRGYQEIGEYRILTPLGQSTFAGEYIKHDRYPQFTDPNKSRHLFYWEHNANLASNWRLHVDYTRVSDPTYFDDFDSQYGHSTDGYATQEFQLNYDQENYNFQLSTQKFQVFSANANTPYKTLPKLDYNYYHDNIGGLVDFHLFSQAVQFKNDNRTMPKAWRFHIEPTLTLPLSNRYGGIQFETRLYATRYLQKSGDAPNAYAVKSHLNRVIPEFKVGVNTLLSKNFDNGYTQTIEPQMTYMYRPYRNQADIGAPNSYGYDSSDDYSGLDRILSANQVRSGATTRFYDENGIERFNLGAAQTYYFTDSRAQADRIKHRAKSTDWELTSNYYINPQWNLSSAYHYDAEYHHTSSASTAIQYRPTADHLIQLSYRYINQNELANYDHDIKQVGITAAWSFLDNWAVVGKNYYDIALKKPVDQFFGIQYNSCCWALSVGVNRYVETRSDQQPGEVLYNHNVGLRFEFRGFSHDYNSGVQRMLAKGKLPYISPFNL</sequence>
<evidence type="ECO:0000313" key="8">
    <source>
        <dbReference type="Proteomes" id="UP000279799"/>
    </source>
</evidence>
<keyword evidence="8" id="KW-1185">Reference proteome</keyword>
<dbReference type="EMBL" id="LR134510">
    <property type="protein sequence ID" value="VEJ09343.1"/>
    <property type="molecule type" value="Genomic_DNA"/>
</dbReference>
<comment type="subunit">
    <text evidence="4">Component of the lipopolysaccharide transport and assembly complex. Interacts with LptE and LptA.</text>
</comment>
<dbReference type="GO" id="GO:0043165">
    <property type="term" value="P:Gram-negative-bacterium-type cell outer membrane assembly"/>
    <property type="evidence" value="ECO:0007669"/>
    <property type="project" value="UniProtKB-UniRule"/>
</dbReference>
<comment type="function">
    <text evidence="4">Together with LptE, is involved in the assembly of lipopolysaccharide (LPS) at the surface of the outer membrane.</text>
</comment>
<dbReference type="InterPro" id="IPR020889">
    <property type="entry name" value="LipoPS_assembly_LptD"/>
</dbReference>
<feature type="signal peptide" evidence="4">
    <location>
        <begin position="1"/>
        <end position="24"/>
    </location>
</feature>
<evidence type="ECO:0000259" key="6">
    <source>
        <dbReference type="Pfam" id="PF04453"/>
    </source>
</evidence>
<dbReference type="NCBIfam" id="NF002997">
    <property type="entry name" value="PRK03761.1"/>
    <property type="match status" value="1"/>
</dbReference>
<dbReference type="HAMAP" id="MF_01411">
    <property type="entry name" value="LPS_assembly_LptD"/>
    <property type="match status" value="1"/>
</dbReference>
<name>A0A448TU21_9PAST</name>
<dbReference type="RefSeq" id="WP_126599193.1">
    <property type="nucleotide sequence ID" value="NZ_LR134510.1"/>
</dbReference>
<evidence type="ECO:0000256" key="2">
    <source>
        <dbReference type="ARBA" id="ARBA00023136"/>
    </source>
</evidence>
<evidence type="ECO:0000313" key="7">
    <source>
        <dbReference type="EMBL" id="VEJ09343.1"/>
    </source>
</evidence>
<keyword evidence="2 4" id="KW-0472">Membrane</keyword>
<dbReference type="GO" id="GO:0009279">
    <property type="term" value="C:cell outer membrane"/>
    <property type="evidence" value="ECO:0007669"/>
    <property type="project" value="UniProtKB-SubCell"/>
</dbReference>
<evidence type="ECO:0000256" key="3">
    <source>
        <dbReference type="ARBA" id="ARBA00023237"/>
    </source>
</evidence>
<dbReference type="KEGG" id="adp:NCTC12871_00792"/>
<dbReference type="Pfam" id="PF03968">
    <property type="entry name" value="LptD_N"/>
    <property type="match status" value="1"/>
</dbReference>
<evidence type="ECO:0000256" key="1">
    <source>
        <dbReference type="ARBA" id="ARBA00022729"/>
    </source>
</evidence>
<dbReference type="InterPro" id="IPR005653">
    <property type="entry name" value="OstA-like_N"/>
</dbReference>
<comment type="subcellular location">
    <subcellularLocation>
        <location evidence="4">Cell outer membrane</location>
    </subcellularLocation>
</comment>
<comment type="caution">
    <text evidence="4">Lacks conserved residue(s) required for the propagation of feature annotation.</text>
</comment>
<dbReference type="Pfam" id="PF04453">
    <property type="entry name" value="LptD"/>
    <property type="match status" value="1"/>
</dbReference>
<evidence type="ECO:0000256" key="4">
    <source>
        <dbReference type="HAMAP-Rule" id="MF_01411"/>
    </source>
</evidence>
<protein>
    <recommendedName>
        <fullName evidence="4">LPS-assembly protein LptD</fullName>
    </recommendedName>
</protein>
<dbReference type="InterPro" id="IPR050218">
    <property type="entry name" value="LptD"/>
</dbReference>
<reference evidence="7 8" key="1">
    <citation type="submission" date="2018-12" db="EMBL/GenBank/DDBJ databases">
        <authorList>
            <consortium name="Pathogen Informatics"/>
        </authorList>
    </citation>
    <scope>NUCLEOTIDE SEQUENCE [LARGE SCALE GENOMIC DNA]</scope>
    <source>
        <strain evidence="7 8">NCTC12871</strain>
    </source>
</reference>
<comment type="similarity">
    <text evidence="4">Belongs to the LptD family.</text>
</comment>
<dbReference type="PANTHER" id="PTHR30189:SF1">
    <property type="entry name" value="LPS-ASSEMBLY PROTEIN LPTD"/>
    <property type="match status" value="1"/>
</dbReference>
<dbReference type="GO" id="GO:1990351">
    <property type="term" value="C:transporter complex"/>
    <property type="evidence" value="ECO:0007669"/>
    <property type="project" value="TreeGrafter"/>
</dbReference>
<feature type="chain" id="PRO_5019598036" description="LPS-assembly protein LptD" evidence="4">
    <location>
        <begin position="25"/>
        <end position="751"/>
    </location>
</feature>
<dbReference type="Gene3D" id="2.60.450.10">
    <property type="entry name" value="Lipopolysaccharide (LPS) transport protein A like domain"/>
    <property type="match status" value="1"/>
</dbReference>
<dbReference type="InterPro" id="IPR007543">
    <property type="entry name" value="LptD_C"/>
</dbReference>
<dbReference type="PANTHER" id="PTHR30189">
    <property type="entry name" value="LPS-ASSEMBLY PROTEIN"/>
    <property type="match status" value="1"/>
</dbReference>
<gene>
    <name evidence="4 7" type="primary">lptD</name>
    <name evidence="7" type="ORF">NCTC12871_00792</name>
</gene>
<dbReference type="AlphaFoldDB" id="A0A448TU21"/>
<feature type="domain" description="LptD C-terminal" evidence="6">
    <location>
        <begin position="299"/>
        <end position="661"/>
    </location>
</feature>
<proteinExistence type="inferred from homology"/>
<evidence type="ECO:0000259" key="5">
    <source>
        <dbReference type="Pfam" id="PF03968"/>
    </source>
</evidence>
<dbReference type="Proteomes" id="UP000279799">
    <property type="component" value="Chromosome"/>
</dbReference>
<accession>A0A448TU21</accession>
<dbReference type="GO" id="GO:0015920">
    <property type="term" value="P:lipopolysaccharide transport"/>
    <property type="evidence" value="ECO:0007669"/>
    <property type="project" value="InterPro"/>
</dbReference>
<dbReference type="OrthoDB" id="9760225at2"/>
<keyword evidence="1 4" id="KW-0732">Signal</keyword>
<organism evidence="7 8">
    <name type="scientific">Actinobacillus delphinicola</name>
    <dbReference type="NCBI Taxonomy" id="51161"/>
    <lineage>
        <taxon>Bacteria</taxon>
        <taxon>Pseudomonadati</taxon>
        <taxon>Pseudomonadota</taxon>
        <taxon>Gammaproteobacteria</taxon>
        <taxon>Pasteurellales</taxon>
        <taxon>Pasteurellaceae</taxon>
        <taxon>Actinobacillus</taxon>
    </lineage>
</organism>